<keyword evidence="1" id="KW-0175">Coiled coil</keyword>
<evidence type="ECO:0000256" key="1">
    <source>
        <dbReference type="SAM" id="Coils"/>
    </source>
</evidence>
<proteinExistence type="predicted"/>
<sequence length="161" mass="18474">MQVCTFRREKHSFGLWLQEEAAQDLEEALQEEKHQLQKEAEQFDADLLWLESSVDEATQAWREAPSAQMMLEAQEAESMRQAQEAEAHLASLGRALAKELQKHREANRSLQGAVESEERELEGYIREEKVEQETWDRERHTLAEEAGTVAAELQRLATGLA</sequence>
<name>A0AA36HR42_9DINO</name>
<organism evidence="2 3">
    <name type="scientific">Effrenium voratum</name>
    <dbReference type="NCBI Taxonomy" id="2562239"/>
    <lineage>
        <taxon>Eukaryota</taxon>
        <taxon>Sar</taxon>
        <taxon>Alveolata</taxon>
        <taxon>Dinophyceae</taxon>
        <taxon>Suessiales</taxon>
        <taxon>Symbiodiniaceae</taxon>
        <taxon>Effrenium</taxon>
    </lineage>
</organism>
<dbReference type="Proteomes" id="UP001178507">
    <property type="component" value="Unassembled WGS sequence"/>
</dbReference>
<evidence type="ECO:0000313" key="3">
    <source>
        <dbReference type="Proteomes" id="UP001178507"/>
    </source>
</evidence>
<protein>
    <submittedName>
        <fullName evidence="2">Uncharacterized protein</fullName>
    </submittedName>
</protein>
<dbReference type="EMBL" id="CAUJNA010000180">
    <property type="protein sequence ID" value="CAJ1373225.1"/>
    <property type="molecule type" value="Genomic_DNA"/>
</dbReference>
<evidence type="ECO:0000313" key="2">
    <source>
        <dbReference type="EMBL" id="CAJ1373225.1"/>
    </source>
</evidence>
<comment type="caution">
    <text evidence="2">The sequence shown here is derived from an EMBL/GenBank/DDBJ whole genome shotgun (WGS) entry which is preliminary data.</text>
</comment>
<gene>
    <name evidence="2" type="ORF">EVOR1521_LOCUS3109</name>
</gene>
<keyword evidence="3" id="KW-1185">Reference proteome</keyword>
<reference evidence="2" key="1">
    <citation type="submission" date="2023-08" db="EMBL/GenBank/DDBJ databases">
        <authorList>
            <person name="Chen Y."/>
            <person name="Shah S."/>
            <person name="Dougan E. K."/>
            <person name="Thang M."/>
            <person name="Chan C."/>
        </authorList>
    </citation>
    <scope>NUCLEOTIDE SEQUENCE</scope>
</reference>
<dbReference type="AlphaFoldDB" id="A0AA36HR42"/>
<feature type="coiled-coil region" evidence="1">
    <location>
        <begin position="15"/>
        <end position="134"/>
    </location>
</feature>
<accession>A0AA36HR42</accession>